<keyword evidence="4" id="KW-1185">Reference proteome</keyword>
<feature type="transmembrane region" description="Helical" evidence="2">
    <location>
        <begin position="71"/>
        <end position="93"/>
    </location>
</feature>
<dbReference type="EMBL" id="VYXH01006651">
    <property type="protein sequence ID" value="NWQ91901.1"/>
    <property type="molecule type" value="Genomic_DNA"/>
</dbReference>
<proteinExistence type="predicted"/>
<dbReference type="PANTHER" id="PTHR10424">
    <property type="entry name" value="VIRAL ENVELOPE PROTEIN"/>
    <property type="match status" value="1"/>
</dbReference>
<keyword evidence="2" id="KW-0472">Membrane</keyword>
<name>A0A7K4T1E7_9CHAR</name>
<accession>A0A7K4T1E7</accession>
<keyword evidence="2" id="KW-0812">Transmembrane</keyword>
<dbReference type="Proteomes" id="UP000574691">
    <property type="component" value="Unassembled WGS sequence"/>
</dbReference>
<dbReference type="SUPFAM" id="SSF58069">
    <property type="entry name" value="Virus ectodomain"/>
    <property type="match status" value="1"/>
</dbReference>
<dbReference type="InterPro" id="IPR018154">
    <property type="entry name" value="TLV/ENV_coat_polyprotein"/>
</dbReference>
<evidence type="ECO:0000313" key="3">
    <source>
        <dbReference type="EMBL" id="NWQ91901.1"/>
    </source>
</evidence>
<protein>
    <submittedName>
        <fullName evidence="3">ERVV1 protein</fullName>
    </submittedName>
</protein>
<feature type="non-terminal residue" evidence="3">
    <location>
        <position position="124"/>
    </location>
</feature>
<evidence type="ECO:0000256" key="1">
    <source>
        <dbReference type="ARBA" id="ARBA00023157"/>
    </source>
</evidence>
<keyword evidence="2" id="KW-1133">Transmembrane helix</keyword>
<evidence type="ECO:0000313" key="4">
    <source>
        <dbReference type="Proteomes" id="UP000574691"/>
    </source>
</evidence>
<evidence type="ECO:0000256" key="2">
    <source>
        <dbReference type="SAM" id="Phobius"/>
    </source>
</evidence>
<dbReference type="Pfam" id="PF00429">
    <property type="entry name" value="TLV_coat"/>
    <property type="match status" value="1"/>
</dbReference>
<comment type="caution">
    <text evidence="3">The sequence shown here is derived from an EMBL/GenBank/DDBJ whole genome shotgun (WGS) entry which is preliminary data.</text>
</comment>
<sequence>LASQGGVCTIINTSCCMYIDQGGRIATDLREIWEQTKILHEVIKDDTSWGFSNLWDKLTSWLPNLTWLKTLFMTIVGILIMGIMILIIIKCLLLCCKSTEDAYSTWKRHQIRKELESNKYFERT</sequence>
<keyword evidence="1" id="KW-1015">Disulfide bond</keyword>
<organism evidence="3 4">
    <name type="scientific">Burhinus bistriatus</name>
    <dbReference type="NCBI Taxonomy" id="240201"/>
    <lineage>
        <taxon>Eukaryota</taxon>
        <taxon>Metazoa</taxon>
        <taxon>Chordata</taxon>
        <taxon>Craniata</taxon>
        <taxon>Vertebrata</taxon>
        <taxon>Euteleostomi</taxon>
        <taxon>Archelosauria</taxon>
        <taxon>Archosauria</taxon>
        <taxon>Dinosauria</taxon>
        <taxon>Saurischia</taxon>
        <taxon>Theropoda</taxon>
        <taxon>Coelurosauria</taxon>
        <taxon>Aves</taxon>
        <taxon>Neognathae</taxon>
        <taxon>Neoaves</taxon>
        <taxon>Charadriiformes</taxon>
        <taxon>Burhinidae</taxon>
        <taxon>Burhinus</taxon>
    </lineage>
</organism>
<dbReference type="Gene3D" id="1.10.287.210">
    <property type="match status" value="1"/>
</dbReference>
<gene>
    <name evidence="3" type="primary">Ervv1</name>
    <name evidence="3" type="ORF">BURBIS_R15566</name>
</gene>
<feature type="non-terminal residue" evidence="3">
    <location>
        <position position="1"/>
    </location>
</feature>
<dbReference type="AlphaFoldDB" id="A0A7K4T1E7"/>
<reference evidence="3 4" key="1">
    <citation type="submission" date="2019-09" db="EMBL/GenBank/DDBJ databases">
        <title>Bird 10,000 Genomes (B10K) Project - Family phase.</title>
        <authorList>
            <person name="Zhang G."/>
        </authorList>
    </citation>
    <scope>NUCLEOTIDE SEQUENCE [LARGE SCALE GENOMIC DNA]</scope>
    <source>
        <strain evidence="3">B10K-DU-001-64</strain>
        <tissue evidence="3">Muscle</tissue>
    </source>
</reference>
<dbReference type="PANTHER" id="PTHR10424:SF73">
    <property type="entry name" value="ENDOGENOUS RETROVIRUS GROUP FC1 ENV POLYPROTEIN-RELATED"/>
    <property type="match status" value="1"/>
</dbReference>